<reference evidence="3 4" key="1">
    <citation type="submission" date="2020-01" db="EMBL/GenBank/DDBJ databases">
        <title>Frigidibacter albus SP32T (=CGMCC 1.13995T).</title>
        <authorList>
            <person name="Liao X."/>
        </authorList>
    </citation>
    <scope>NUCLEOTIDE SEQUENCE [LARGE SCALE GENOMIC DNA]</scope>
    <source>
        <strain evidence="3 4">SP32</strain>
    </source>
</reference>
<dbReference type="OrthoDB" id="9814204at2"/>
<keyword evidence="3" id="KW-0378">Hydrolase</keyword>
<evidence type="ECO:0000256" key="1">
    <source>
        <dbReference type="SAM" id="SignalP"/>
    </source>
</evidence>
<evidence type="ECO:0000313" key="4">
    <source>
        <dbReference type="Proteomes" id="UP000477083"/>
    </source>
</evidence>
<evidence type="ECO:0000259" key="2">
    <source>
        <dbReference type="Pfam" id="PF00144"/>
    </source>
</evidence>
<dbReference type="Gene3D" id="3.40.710.10">
    <property type="entry name" value="DD-peptidase/beta-lactamase superfamily"/>
    <property type="match status" value="1"/>
</dbReference>
<feature type="signal peptide" evidence="1">
    <location>
        <begin position="1"/>
        <end position="26"/>
    </location>
</feature>
<dbReference type="RefSeq" id="WP_161347629.1">
    <property type="nucleotide sequence ID" value="NZ_BMGW01000009.1"/>
</dbReference>
<dbReference type="Pfam" id="PF00144">
    <property type="entry name" value="Beta-lactamase"/>
    <property type="match status" value="1"/>
</dbReference>
<protein>
    <submittedName>
        <fullName evidence="3">Serine hydrolase</fullName>
    </submittedName>
</protein>
<gene>
    <name evidence="3" type="ORF">GS660_14155</name>
</gene>
<dbReference type="InterPro" id="IPR001466">
    <property type="entry name" value="Beta-lactam-related"/>
</dbReference>
<comment type="caution">
    <text evidence="3">The sequence shown here is derived from an EMBL/GenBank/DDBJ whole genome shotgun (WGS) entry which is preliminary data.</text>
</comment>
<dbReference type="PANTHER" id="PTHR43283:SF7">
    <property type="entry name" value="BETA-LACTAMASE-RELATED DOMAIN-CONTAINING PROTEIN"/>
    <property type="match status" value="1"/>
</dbReference>
<evidence type="ECO:0000313" key="3">
    <source>
        <dbReference type="EMBL" id="MZQ90234.1"/>
    </source>
</evidence>
<proteinExistence type="predicted"/>
<accession>A0A6L8VJH3</accession>
<dbReference type="Proteomes" id="UP000477083">
    <property type="component" value="Unassembled WGS sequence"/>
</dbReference>
<dbReference type="AlphaFoldDB" id="A0A6L8VJH3"/>
<keyword evidence="4" id="KW-1185">Reference proteome</keyword>
<name>A0A6L8VJH3_9RHOB</name>
<dbReference type="SUPFAM" id="SSF56601">
    <property type="entry name" value="beta-lactamase/transpeptidase-like"/>
    <property type="match status" value="1"/>
</dbReference>
<dbReference type="PANTHER" id="PTHR43283">
    <property type="entry name" value="BETA-LACTAMASE-RELATED"/>
    <property type="match status" value="1"/>
</dbReference>
<sequence length="337" mass="35143">MSTQPLTRRAFALSAAALLAAPALHAQPAPRFARSLAAARGLEQLHSLCIAQGGQTVLAEAIRGPSPDRAVNVKSVSKTLVASLTGSVIGTGAIPGPDAGLGELAPGLIPNGADPRVAELTVADLLTMQAGLERTSGGNYGAWVSSRDWVADALARPMVGRPGNGMLYSTGSYHILGALLSEVTGDSLLTLARRHIGEPLGVRIDAWTRDPQGRYMGGNNMALSPRAMLAFGEAYRTGGAGPEGRLVPGEWVTASWTPRTRSAFSGDDYGYGWFLFTAAGTRVAYARGYGGQMIYVLPDHALTVAVTSDESQPARSEGHAGALKRLLTEVILPEAMA</sequence>
<organism evidence="3 4">
    <name type="scientific">Frigidibacter albus</name>
    <dbReference type="NCBI Taxonomy" id="1465486"/>
    <lineage>
        <taxon>Bacteria</taxon>
        <taxon>Pseudomonadati</taxon>
        <taxon>Pseudomonadota</taxon>
        <taxon>Alphaproteobacteria</taxon>
        <taxon>Rhodobacterales</taxon>
        <taxon>Paracoccaceae</taxon>
        <taxon>Frigidibacter</taxon>
    </lineage>
</organism>
<dbReference type="InterPro" id="IPR006311">
    <property type="entry name" value="TAT_signal"/>
</dbReference>
<dbReference type="EMBL" id="WWNR01000009">
    <property type="protein sequence ID" value="MZQ90234.1"/>
    <property type="molecule type" value="Genomic_DNA"/>
</dbReference>
<dbReference type="GO" id="GO:0016787">
    <property type="term" value="F:hydrolase activity"/>
    <property type="evidence" value="ECO:0007669"/>
    <property type="project" value="UniProtKB-KW"/>
</dbReference>
<keyword evidence="1" id="KW-0732">Signal</keyword>
<dbReference type="InterPro" id="IPR050789">
    <property type="entry name" value="Diverse_Enzym_Activities"/>
</dbReference>
<dbReference type="InterPro" id="IPR012338">
    <property type="entry name" value="Beta-lactam/transpept-like"/>
</dbReference>
<feature type="chain" id="PRO_5026807600" evidence="1">
    <location>
        <begin position="27"/>
        <end position="337"/>
    </location>
</feature>
<dbReference type="PROSITE" id="PS51318">
    <property type="entry name" value="TAT"/>
    <property type="match status" value="1"/>
</dbReference>
<feature type="domain" description="Beta-lactamase-related" evidence="2">
    <location>
        <begin position="47"/>
        <end position="325"/>
    </location>
</feature>